<evidence type="ECO:0000256" key="1">
    <source>
        <dbReference type="ARBA" id="ARBA00001966"/>
    </source>
</evidence>
<keyword evidence="6" id="KW-0560">Oxidoreductase</keyword>
<evidence type="ECO:0000259" key="11">
    <source>
        <dbReference type="PROSITE" id="PS51918"/>
    </source>
</evidence>
<dbReference type="Pfam" id="PF12838">
    <property type="entry name" value="Fer4_7"/>
    <property type="match status" value="1"/>
</dbReference>
<dbReference type="InterPro" id="IPR012839">
    <property type="entry name" value="Organic_radical_activase"/>
</dbReference>
<proteinExistence type="inferred from homology"/>
<keyword evidence="7" id="KW-0408">Iron</keyword>
<evidence type="ECO:0000256" key="5">
    <source>
        <dbReference type="ARBA" id="ARBA00022723"/>
    </source>
</evidence>
<gene>
    <name evidence="12" type="ORF">L0P79_11215</name>
</gene>
<dbReference type="PROSITE" id="PS01087">
    <property type="entry name" value="RADICAL_ACTIVATING"/>
    <property type="match status" value="1"/>
</dbReference>
<feature type="domain" description="4Fe-4S ferredoxin-type" evidence="10">
    <location>
        <begin position="75"/>
        <end position="103"/>
    </location>
</feature>
<evidence type="ECO:0000313" key="13">
    <source>
        <dbReference type="Proteomes" id="UP001200313"/>
    </source>
</evidence>
<evidence type="ECO:0000256" key="2">
    <source>
        <dbReference type="ARBA" id="ARBA00009777"/>
    </source>
</evidence>
<organism evidence="12 13">
    <name type="scientific">Intestinimonas massiliensis</name>
    <name type="common">ex Afouda et al. 2020</name>
    <dbReference type="NCBI Taxonomy" id="1673721"/>
    <lineage>
        <taxon>Bacteria</taxon>
        <taxon>Bacillati</taxon>
        <taxon>Bacillota</taxon>
        <taxon>Clostridia</taxon>
        <taxon>Eubacteriales</taxon>
        <taxon>Intestinimonas</taxon>
    </lineage>
</organism>
<dbReference type="PANTHER" id="PTHR30352:SF4">
    <property type="entry name" value="PYRUVATE FORMATE-LYASE 2-ACTIVATING ENZYME"/>
    <property type="match status" value="1"/>
</dbReference>
<keyword evidence="4" id="KW-0949">S-adenosyl-L-methionine</keyword>
<dbReference type="PROSITE" id="PS51918">
    <property type="entry name" value="RADICAL_SAM"/>
    <property type="match status" value="1"/>
</dbReference>
<dbReference type="SFLD" id="SFLDG01066">
    <property type="entry name" value="organic_radical-activating_enz"/>
    <property type="match status" value="1"/>
</dbReference>
<dbReference type="SUPFAM" id="SSF102114">
    <property type="entry name" value="Radical SAM enzymes"/>
    <property type="match status" value="1"/>
</dbReference>
<evidence type="ECO:0000256" key="9">
    <source>
        <dbReference type="ARBA" id="ARBA00047365"/>
    </source>
</evidence>
<evidence type="ECO:0000256" key="7">
    <source>
        <dbReference type="ARBA" id="ARBA00023004"/>
    </source>
</evidence>
<keyword evidence="3" id="KW-0004">4Fe-4S</keyword>
<keyword evidence="13" id="KW-1185">Reference proteome</keyword>
<comment type="cofactor">
    <cofactor evidence="1">
        <name>[4Fe-4S] cluster</name>
        <dbReference type="ChEBI" id="CHEBI:49883"/>
    </cofactor>
</comment>
<evidence type="ECO:0000256" key="3">
    <source>
        <dbReference type="ARBA" id="ARBA00022485"/>
    </source>
</evidence>
<dbReference type="InterPro" id="IPR001989">
    <property type="entry name" value="Radical_activat_CS"/>
</dbReference>
<dbReference type="SFLD" id="SFLDG01118">
    <property type="entry name" value="activating_enzymes__group_2"/>
    <property type="match status" value="1"/>
</dbReference>
<comment type="similarity">
    <text evidence="2">Belongs to the organic radical-activating enzymes family.</text>
</comment>
<reference evidence="12 13" key="1">
    <citation type="submission" date="2022-01" db="EMBL/GenBank/DDBJ databases">
        <title>Collection of gut derived symbiotic bacterial strains cultured from healthy donors.</title>
        <authorList>
            <person name="Lin H."/>
            <person name="Kohout C."/>
            <person name="Waligurski E."/>
            <person name="Pamer E.G."/>
        </authorList>
    </citation>
    <scope>NUCLEOTIDE SEQUENCE [LARGE SCALE GENOMIC DNA]</scope>
    <source>
        <strain evidence="12 13">DFI.3.7</strain>
    </source>
</reference>
<comment type="catalytic activity">
    <reaction evidence="9">
        <text>glycyl-[protein] + reduced [flavodoxin] + S-adenosyl-L-methionine = glycin-2-yl radical-[protein] + semiquinone [flavodoxin] + 5'-deoxyadenosine + L-methionine + H(+)</text>
        <dbReference type="Rhea" id="RHEA:61976"/>
        <dbReference type="Rhea" id="RHEA-COMP:10622"/>
        <dbReference type="Rhea" id="RHEA-COMP:14480"/>
        <dbReference type="Rhea" id="RHEA-COMP:15993"/>
        <dbReference type="Rhea" id="RHEA-COMP:15994"/>
        <dbReference type="ChEBI" id="CHEBI:15378"/>
        <dbReference type="ChEBI" id="CHEBI:17319"/>
        <dbReference type="ChEBI" id="CHEBI:29947"/>
        <dbReference type="ChEBI" id="CHEBI:32722"/>
        <dbReference type="ChEBI" id="CHEBI:57618"/>
        <dbReference type="ChEBI" id="CHEBI:57844"/>
        <dbReference type="ChEBI" id="CHEBI:59789"/>
        <dbReference type="ChEBI" id="CHEBI:140311"/>
    </reaction>
</comment>
<protein>
    <submittedName>
        <fullName evidence="12">Glycyl-radical enzyme activating protein</fullName>
    </submittedName>
</protein>
<dbReference type="PANTHER" id="PTHR30352">
    <property type="entry name" value="PYRUVATE FORMATE-LYASE-ACTIVATING ENZYME"/>
    <property type="match status" value="1"/>
</dbReference>
<evidence type="ECO:0000256" key="8">
    <source>
        <dbReference type="ARBA" id="ARBA00023014"/>
    </source>
</evidence>
<dbReference type="SFLD" id="SFLDS00029">
    <property type="entry name" value="Radical_SAM"/>
    <property type="match status" value="1"/>
</dbReference>
<dbReference type="NCBIfam" id="TIGR02494">
    <property type="entry name" value="PFLE_PFLC"/>
    <property type="match status" value="1"/>
</dbReference>
<evidence type="ECO:0000259" key="10">
    <source>
        <dbReference type="PROSITE" id="PS51379"/>
    </source>
</evidence>
<dbReference type="CDD" id="cd01335">
    <property type="entry name" value="Radical_SAM"/>
    <property type="match status" value="1"/>
</dbReference>
<dbReference type="InterPro" id="IPR017896">
    <property type="entry name" value="4Fe4S_Fe-S-bd"/>
</dbReference>
<name>A0ABS9MA35_9FIRM</name>
<feature type="domain" description="Radical SAM core" evidence="11">
    <location>
        <begin position="44"/>
        <end position="320"/>
    </location>
</feature>
<dbReference type="InterPro" id="IPR040074">
    <property type="entry name" value="BssD/PflA/YjjW"/>
</dbReference>
<accession>A0ABS9MA35</accession>
<dbReference type="InterPro" id="IPR017900">
    <property type="entry name" value="4Fe4S_Fe_S_CS"/>
</dbReference>
<dbReference type="PROSITE" id="PS51379">
    <property type="entry name" value="4FE4S_FER_2"/>
    <property type="match status" value="2"/>
</dbReference>
<dbReference type="InterPro" id="IPR007197">
    <property type="entry name" value="rSAM"/>
</dbReference>
<sequence length="334" mass="37726">LPRSDIFCTQFSVRCCLKRNGGDKMGANNETTIMVSNIQRFSVHDGPGIRTVIFFKGCPLRCIWCQNPETQSTEAEVMQFQEYCIGCKNCIETCPQKAIFIQKGNVKIDRSRCKGCGLCIKKCNAKALKASGKPMYEDDIIQEVLRDRVFYKNTSGGVTLSGGEPMMYPQATTRILKRLKAEGIHTAIETCGYFPTKWVSELKDCCDLLLFDIKHTDPEIHKIYTGKDNALILENLHEVKRFKIPVIIRVPLITGVNDDSENISRTSEIAKKIGALELHFLPFHQLGENKWHSLDRDYKCKDMVTPKEQTLANCKKIAESYGICVNIGGHGEYI</sequence>
<dbReference type="PIRSF" id="PIRSF000371">
    <property type="entry name" value="PFL_act_enz"/>
    <property type="match status" value="1"/>
</dbReference>
<dbReference type="Pfam" id="PF04055">
    <property type="entry name" value="Radical_SAM"/>
    <property type="match status" value="1"/>
</dbReference>
<keyword evidence="8" id="KW-0411">Iron-sulfur</keyword>
<dbReference type="Gene3D" id="3.30.70.20">
    <property type="match status" value="1"/>
</dbReference>
<dbReference type="RefSeq" id="WP_238074262.1">
    <property type="nucleotide sequence ID" value="NZ_JAKNJB010000018.1"/>
</dbReference>
<evidence type="ECO:0000256" key="6">
    <source>
        <dbReference type="ARBA" id="ARBA00023002"/>
    </source>
</evidence>
<feature type="non-terminal residue" evidence="12">
    <location>
        <position position="1"/>
    </location>
</feature>
<dbReference type="PROSITE" id="PS00198">
    <property type="entry name" value="4FE4S_FER_1"/>
    <property type="match status" value="1"/>
</dbReference>
<feature type="domain" description="4Fe-4S ferredoxin-type" evidence="10">
    <location>
        <begin position="104"/>
        <end position="133"/>
    </location>
</feature>
<dbReference type="InterPro" id="IPR058240">
    <property type="entry name" value="rSAM_sf"/>
</dbReference>
<evidence type="ECO:0000256" key="4">
    <source>
        <dbReference type="ARBA" id="ARBA00022691"/>
    </source>
</evidence>
<dbReference type="SUPFAM" id="SSF54862">
    <property type="entry name" value="4Fe-4S ferredoxins"/>
    <property type="match status" value="1"/>
</dbReference>
<comment type="caution">
    <text evidence="12">The sequence shown here is derived from an EMBL/GenBank/DDBJ whole genome shotgun (WGS) entry which is preliminary data.</text>
</comment>
<dbReference type="Proteomes" id="UP001200313">
    <property type="component" value="Unassembled WGS sequence"/>
</dbReference>
<dbReference type="EMBL" id="JAKNJB010000018">
    <property type="protein sequence ID" value="MCG4527648.1"/>
    <property type="molecule type" value="Genomic_DNA"/>
</dbReference>
<dbReference type="InterPro" id="IPR034457">
    <property type="entry name" value="Organic_radical-activating"/>
</dbReference>
<evidence type="ECO:0000313" key="12">
    <source>
        <dbReference type="EMBL" id="MCG4527648.1"/>
    </source>
</evidence>
<dbReference type="Gene3D" id="3.80.30.10">
    <property type="entry name" value="pyruvate-formate lyase- activating enzyme"/>
    <property type="match status" value="1"/>
</dbReference>
<keyword evidence="5" id="KW-0479">Metal-binding</keyword>